<comment type="caution">
    <text evidence="2">The sequence shown here is derived from an EMBL/GenBank/DDBJ whole genome shotgun (WGS) entry which is preliminary data.</text>
</comment>
<proteinExistence type="predicted"/>
<feature type="domain" description="Glycosyltransferase 2-like" evidence="1">
    <location>
        <begin position="50"/>
        <end position="118"/>
    </location>
</feature>
<dbReference type="EMBL" id="LAZR01000481">
    <property type="protein sequence ID" value="KKN67204.1"/>
    <property type="molecule type" value="Genomic_DNA"/>
</dbReference>
<dbReference type="Pfam" id="PF00535">
    <property type="entry name" value="Glycos_transf_2"/>
    <property type="match status" value="1"/>
</dbReference>
<dbReference type="InterPro" id="IPR001173">
    <property type="entry name" value="Glyco_trans_2-like"/>
</dbReference>
<name>A0A0F9SJH8_9ZZZZ</name>
<reference evidence="2" key="1">
    <citation type="journal article" date="2015" name="Nature">
        <title>Complex archaea that bridge the gap between prokaryotes and eukaryotes.</title>
        <authorList>
            <person name="Spang A."/>
            <person name="Saw J.H."/>
            <person name="Jorgensen S.L."/>
            <person name="Zaremba-Niedzwiedzka K."/>
            <person name="Martijn J."/>
            <person name="Lind A.E."/>
            <person name="van Eijk R."/>
            <person name="Schleper C."/>
            <person name="Guy L."/>
            <person name="Ettema T.J."/>
        </authorList>
    </citation>
    <scope>NUCLEOTIDE SEQUENCE</scope>
</reference>
<protein>
    <recommendedName>
        <fullName evidence="1">Glycosyltransferase 2-like domain-containing protein</fullName>
    </recommendedName>
</protein>
<dbReference type="AlphaFoldDB" id="A0A0F9SJH8"/>
<gene>
    <name evidence="2" type="ORF">LCGC14_0463770</name>
</gene>
<organism evidence="2">
    <name type="scientific">marine sediment metagenome</name>
    <dbReference type="NCBI Taxonomy" id="412755"/>
    <lineage>
        <taxon>unclassified sequences</taxon>
        <taxon>metagenomes</taxon>
        <taxon>ecological metagenomes</taxon>
    </lineage>
</organism>
<dbReference type="CDD" id="cd00761">
    <property type="entry name" value="Glyco_tranf_GTA_type"/>
    <property type="match status" value="1"/>
</dbReference>
<evidence type="ECO:0000313" key="2">
    <source>
        <dbReference type="EMBL" id="KKN67204.1"/>
    </source>
</evidence>
<sequence length="183" mass="21566">MIQFSVLICTIEKRETRFKVLMAELNSQTEGVDVQVLSKCDAGEMSIGEKRNWLLDHAKGEWLCYVDDDDWIDKEYISIILKALETNPDVVQMIGIMNTDGFNKKRFEHSLRHWGYFEQCNIFYRPPNHLNPIRSSIAKQFRFPETNHGEDTDWALQIRNSGLLVTEEMIDRPIYHYRYSSVK</sequence>
<dbReference type="SUPFAM" id="SSF53448">
    <property type="entry name" value="Nucleotide-diphospho-sugar transferases"/>
    <property type="match status" value="1"/>
</dbReference>
<dbReference type="Gene3D" id="3.90.550.10">
    <property type="entry name" value="Spore Coat Polysaccharide Biosynthesis Protein SpsA, Chain A"/>
    <property type="match status" value="1"/>
</dbReference>
<evidence type="ECO:0000259" key="1">
    <source>
        <dbReference type="Pfam" id="PF00535"/>
    </source>
</evidence>
<accession>A0A0F9SJH8</accession>
<dbReference type="InterPro" id="IPR029044">
    <property type="entry name" value="Nucleotide-diphossugar_trans"/>
</dbReference>